<proteinExistence type="predicted"/>
<keyword evidence="2" id="KW-1185">Reference proteome</keyword>
<organism evidence="1 2">
    <name type="scientific">Halteria grandinella</name>
    <dbReference type="NCBI Taxonomy" id="5974"/>
    <lineage>
        <taxon>Eukaryota</taxon>
        <taxon>Sar</taxon>
        <taxon>Alveolata</taxon>
        <taxon>Ciliophora</taxon>
        <taxon>Intramacronucleata</taxon>
        <taxon>Spirotrichea</taxon>
        <taxon>Stichotrichia</taxon>
        <taxon>Sporadotrichida</taxon>
        <taxon>Halteriidae</taxon>
        <taxon>Halteria</taxon>
    </lineage>
</organism>
<comment type="caution">
    <text evidence="1">The sequence shown here is derived from an EMBL/GenBank/DDBJ whole genome shotgun (WGS) entry which is preliminary data.</text>
</comment>
<evidence type="ECO:0000313" key="2">
    <source>
        <dbReference type="Proteomes" id="UP000785679"/>
    </source>
</evidence>
<dbReference type="AlphaFoldDB" id="A0A8J8N9Q0"/>
<dbReference type="Proteomes" id="UP000785679">
    <property type="component" value="Unassembled WGS sequence"/>
</dbReference>
<name>A0A8J8N9Q0_HALGN</name>
<evidence type="ECO:0000313" key="1">
    <source>
        <dbReference type="EMBL" id="TNV70679.1"/>
    </source>
</evidence>
<reference evidence="1" key="1">
    <citation type="submission" date="2019-06" db="EMBL/GenBank/DDBJ databases">
        <authorList>
            <person name="Zheng W."/>
        </authorList>
    </citation>
    <scope>NUCLEOTIDE SEQUENCE</scope>
    <source>
        <strain evidence="1">QDHG01</strain>
    </source>
</reference>
<accession>A0A8J8N9Q0</accession>
<dbReference type="EMBL" id="RRYP01033922">
    <property type="protein sequence ID" value="TNV70679.1"/>
    <property type="molecule type" value="Genomic_DNA"/>
</dbReference>
<gene>
    <name evidence="1" type="ORF">FGO68_gene1199</name>
</gene>
<sequence>MCNSETRNQLVARPGFEPRQTAPKTVVLPLYYRANKNQKEAPFEMVCKYRGIKFKVQMKIVFFLTPEQVFLESNAEKEIGNGKQEIGK</sequence>
<protein>
    <submittedName>
        <fullName evidence="1">Uncharacterized protein</fullName>
    </submittedName>
</protein>